<gene>
    <name evidence="2" type="ORF">NESM_000178200</name>
</gene>
<evidence type="ECO:0000256" key="1">
    <source>
        <dbReference type="SAM" id="SignalP"/>
    </source>
</evidence>
<feature type="chain" id="PRO_5043653932" evidence="1">
    <location>
        <begin position="34"/>
        <end position="452"/>
    </location>
</feature>
<dbReference type="EMBL" id="JAECZO010000012">
    <property type="protein sequence ID" value="KAK7201170.1"/>
    <property type="molecule type" value="Genomic_DNA"/>
</dbReference>
<organism evidence="2 3">
    <name type="scientific">Novymonas esmeraldas</name>
    <dbReference type="NCBI Taxonomy" id="1808958"/>
    <lineage>
        <taxon>Eukaryota</taxon>
        <taxon>Discoba</taxon>
        <taxon>Euglenozoa</taxon>
        <taxon>Kinetoplastea</taxon>
        <taxon>Metakinetoplastina</taxon>
        <taxon>Trypanosomatida</taxon>
        <taxon>Trypanosomatidae</taxon>
        <taxon>Novymonas</taxon>
    </lineage>
</organism>
<dbReference type="Proteomes" id="UP001430356">
    <property type="component" value="Unassembled WGS sequence"/>
</dbReference>
<evidence type="ECO:0000313" key="2">
    <source>
        <dbReference type="EMBL" id="KAK7201170.1"/>
    </source>
</evidence>
<proteinExistence type="predicted"/>
<dbReference type="AlphaFoldDB" id="A0AAW0F7A5"/>
<protein>
    <submittedName>
        <fullName evidence="2">Uncharacterized protein</fullName>
    </submittedName>
</protein>
<name>A0AAW0F7A5_9TRYP</name>
<keyword evidence="1" id="KW-0732">Signal</keyword>
<reference evidence="2 3" key="1">
    <citation type="journal article" date="2021" name="MBio">
        <title>A New Model Trypanosomatid, Novymonas esmeraldas: Genomic Perception of Its 'Candidatus Pandoraea novymonadis' Endosymbiont.</title>
        <authorList>
            <person name="Zakharova A."/>
            <person name="Saura A."/>
            <person name="Butenko A."/>
            <person name="Podesvova L."/>
            <person name="Warmusova S."/>
            <person name="Kostygov A.Y."/>
            <person name="Nenarokova A."/>
            <person name="Lukes J."/>
            <person name="Opperdoes F.R."/>
            <person name="Yurchenko V."/>
        </authorList>
    </citation>
    <scope>NUCLEOTIDE SEQUENCE [LARGE SCALE GENOMIC DNA]</scope>
    <source>
        <strain evidence="2 3">E262AT.01</strain>
    </source>
</reference>
<comment type="caution">
    <text evidence="2">The sequence shown here is derived from an EMBL/GenBank/DDBJ whole genome shotgun (WGS) entry which is preliminary data.</text>
</comment>
<keyword evidence="3" id="KW-1185">Reference proteome</keyword>
<feature type="signal peptide" evidence="1">
    <location>
        <begin position="1"/>
        <end position="33"/>
    </location>
</feature>
<sequence>MAVNEAPRLTTRVVVLLMVAVFLLCLLADRLQCSNNGWQEMCIGRAPYKCDSTWCYSSVNTPSDMWRWSCGFKGEAVVVFAFVEVGPSLVSARGRNLSDYMAEELRDHIRSGNFAQQVKSAYTSKETAPRQDFDSDGKNSFFYMLLRARALHQLISAPRKVMRYVVVNDVVALPAVREVDNYTYDTWSDAINDVLPVSARENALQLSRYFPNLYRELETVNNQRAVTPGSPASKRCDTVIVVVTTLTHPLADVRGVWQTPWHASSDLLQGHWLVRGAVTRYLSTCRRMLKHVHDVSYIGLQSRLPAWTFTLRKDSSTLADPALLLRVATAAVPVTQSTDASLPTSTLCTASSAASTPTSLQACTRACHLYGKIARDLAVIDGQSYERDYWSMDRETWAEHDRNCFFDALYRNTTTHTNGTFGIDVASRVFDDCFHLSPDGGRAYARCMLNIP</sequence>
<evidence type="ECO:0000313" key="3">
    <source>
        <dbReference type="Proteomes" id="UP001430356"/>
    </source>
</evidence>
<accession>A0AAW0F7A5</accession>